<feature type="domain" description="KATNIP" evidence="2">
    <location>
        <begin position="414"/>
        <end position="462"/>
    </location>
</feature>
<comment type="caution">
    <text evidence="3">The sequence shown here is derived from an EMBL/GenBank/DDBJ whole genome shotgun (WGS) entry which is preliminary data.</text>
</comment>
<accession>A0A8J6B2M0</accession>
<sequence>MQELNDIYNALNDEMKTELLHYARNLLNRSVSHSLSDNRLNKASPVLSEPEKPKKGIEPKIVGQYPSNTTMEPLRTSTFANPAESSPKAECEDPLMFSSDSLDMTTTVALAAGDEDLPLEVTGHVEIEEEEIGIPHVKARTLTIRVLSTWGDEYYYGLTGLRVLLADGTVLPLPAKAIQPTPRDLNIMEGYGGDSRTPDKLVDGKNVTTDDTHMWLAPATLDDSKPQLIVIKLDQPETRNLALPDGRFAVSGIRLWNYNKNVEDTTRGVRDFLLFADDEIVTGPAGWQLRKALGTSHVDFGQTFVLASSSPITDVTPTCTMAPNLALKGGQMVKLPCEVVQALPTMLTLTIWIRSTYGDPRTVSLGGIEVYNKYGNQVMVDDDQVRVGTYPGDSAKAVELFAGKPWAAEFGARGGTRIDLLFEDVFTLSLIKIMNNAKTPISAARDVQIMADDRLIFEGTLIPVVHDNPNAVNSVLFTADPLIQSREAQTVVGGYGPPEFSSHWHRRADMPIQPVRFINQHKEVNLPRYMGDAARPIRGLSAPTSDAMGVTQRRGTQNRPESVNRMVYRSRR</sequence>
<proteinExistence type="predicted"/>
<gene>
    <name evidence="3" type="ORF">J8273_6354</name>
</gene>
<name>A0A8J6B2M0_9EUKA</name>
<evidence type="ECO:0000313" key="3">
    <source>
        <dbReference type="EMBL" id="KAG9391589.1"/>
    </source>
</evidence>
<dbReference type="PANTHER" id="PTHR21534">
    <property type="entry name" value="KATANIN-INTERACTING PROTEIN"/>
    <property type="match status" value="1"/>
</dbReference>
<keyword evidence="4" id="KW-1185">Reference proteome</keyword>
<evidence type="ECO:0000256" key="1">
    <source>
        <dbReference type="SAM" id="MobiDB-lite"/>
    </source>
</evidence>
<evidence type="ECO:0000259" key="2">
    <source>
        <dbReference type="Pfam" id="PF14652"/>
    </source>
</evidence>
<dbReference type="EMBL" id="JAHDYR010000053">
    <property type="protein sequence ID" value="KAG9391589.1"/>
    <property type="molecule type" value="Genomic_DNA"/>
</dbReference>
<feature type="region of interest" description="Disordered" evidence="1">
    <location>
        <begin position="41"/>
        <end position="61"/>
    </location>
</feature>
<dbReference type="PANTHER" id="PTHR21534:SF0">
    <property type="entry name" value="KATANIN-INTERACTING PROTEIN"/>
    <property type="match status" value="1"/>
</dbReference>
<evidence type="ECO:0000313" key="4">
    <source>
        <dbReference type="Proteomes" id="UP000717585"/>
    </source>
</evidence>
<protein>
    <recommendedName>
        <fullName evidence="2">KATNIP domain-containing protein</fullName>
    </recommendedName>
</protein>
<dbReference type="InterPro" id="IPR026704">
    <property type="entry name" value="KATNIP"/>
</dbReference>
<feature type="compositionally biased region" description="Basic and acidic residues" evidence="1">
    <location>
        <begin position="49"/>
        <end position="58"/>
    </location>
</feature>
<feature type="domain" description="KATNIP" evidence="2">
    <location>
        <begin position="145"/>
        <end position="386"/>
    </location>
</feature>
<reference evidence="3" key="1">
    <citation type="submission" date="2021-05" db="EMBL/GenBank/DDBJ databases">
        <title>A free-living protist that lacks canonical eukaryotic 1 DNA replication and segregation systems.</title>
        <authorList>
            <person name="Salas-Leiva D.E."/>
            <person name="Tromer E.C."/>
            <person name="Curtis B.A."/>
            <person name="Jerlstrom-Hultqvist J."/>
            <person name="Kolisko M."/>
            <person name="Yi Z."/>
            <person name="Salas-Leiva J.S."/>
            <person name="Gallot-Lavallee L."/>
            <person name="Kops G.J.P.L."/>
            <person name="Archibald J.M."/>
            <person name="Simpson A.G.B."/>
            <person name="Roger A.J."/>
        </authorList>
    </citation>
    <scope>NUCLEOTIDE SEQUENCE</scope>
    <source>
        <strain evidence="3">BICM</strain>
    </source>
</reference>
<dbReference type="Pfam" id="PF14652">
    <property type="entry name" value="DUF4457"/>
    <property type="match status" value="2"/>
</dbReference>
<feature type="region of interest" description="Disordered" evidence="1">
    <location>
        <begin position="540"/>
        <end position="572"/>
    </location>
</feature>
<dbReference type="AlphaFoldDB" id="A0A8J6B2M0"/>
<organism evidence="3 4">
    <name type="scientific">Carpediemonas membranifera</name>
    <dbReference type="NCBI Taxonomy" id="201153"/>
    <lineage>
        <taxon>Eukaryota</taxon>
        <taxon>Metamonada</taxon>
        <taxon>Carpediemonas-like organisms</taxon>
        <taxon>Carpediemonas</taxon>
    </lineage>
</organism>
<dbReference type="InterPro" id="IPR027859">
    <property type="entry name" value="KATNIP_dom"/>
</dbReference>
<dbReference type="OrthoDB" id="304622at2759"/>
<dbReference type="Proteomes" id="UP000717585">
    <property type="component" value="Unassembled WGS sequence"/>
</dbReference>